<accession>A0ACD3B3E8</accession>
<protein>
    <submittedName>
        <fullName evidence="1">Uncharacterized protein</fullName>
    </submittedName>
</protein>
<organism evidence="1 2">
    <name type="scientific">Pluteus cervinus</name>
    <dbReference type="NCBI Taxonomy" id="181527"/>
    <lineage>
        <taxon>Eukaryota</taxon>
        <taxon>Fungi</taxon>
        <taxon>Dikarya</taxon>
        <taxon>Basidiomycota</taxon>
        <taxon>Agaricomycotina</taxon>
        <taxon>Agaricomycetes</taxon>
        <taxon>Agaricomycetidae</taxon>
        <taxon>Agaricales</taxon>
        <taxon>Pluteineae</taxon>
        <taxon>Pluteaceae</taxon>
        <taxon>Pluteus</taxon>
    </lineage>
</organism>
<keyword evidence="2" id="KW-1185">Reference proteome</keyword>
<dbReference type="EMBL" id="ML208284">
    <property type="protein sequence ID" value="TFK72543.1"/>
    <property type="molecule type" value="Genomic_DNA"/>
</dbReference>
<evidence type="ECO:0000313" key="2">
    <source>
        <dbReference type="Proteomes" id="UP000308600"/>
    </source>
</evidence>
<gene>
    <name evidence="1" type="ORF">BDN72DRAFT_315682</name>
</gene>
<reference evidence="1 2" key="1">
    <citation type="journal article" date="2019" name="Nat. Ecol. Evol.">
        <title>Megaphylogeny resolves global patterns of mushroom evolution.</title>
        <authorList>
            <person name="Varga T."/>
            <person name="Krizsan K."/>
            <person name="Foldi C."/>
            <person name="Dima B."/>
            <person name="Sanchez-Garcia M."/>
            <person name="Sanchez-Ramirez S."/>
            <person name="Szollosi G.J."/>
            <person name="Szarkandi J.G."/>
            <person name="Papp V."/>
            <person name="Albert L."/>
            <person name="Andreopoulos W."/>
            <person name="Angelini C."/>
            <person name="Antonin V."/>
            <person name="Barry K.W."/>
            <person name="Bougher N.L."/>
            <person name="Buchanan P."/>
            <person name="Buyck B."/>
            <person name="Bense V."/>
            <person name="Catcheside P."/>
            <person name="Chovatia M."/>
            <person name="Cooper J."/>
            <person name="Damon W."/>
            <person name="Desjardin D."/>
            <person name="Finy P."/>
            <person name="Geml J."/>
            <person name="Haridas S."/>
            <person name="Hughes K."/>
            <person name="Justo A."/>
            <person name="Karasinski D."/>
            <person name="Kautmanova I."/>
            <person name="Kiss B."/>
            <person name="Kocsube S."/>
            <person name="Kotiranta H."/>
            <person name="LaButti K.M."/>
            <person name="Lechner B.E."/>
            <person name="Liimatainen K."/>
            <person name="Lipzen A."/>
            <person name="Lukacs Z."/>
            <person name="Mihaltcheva S."/>
            <person name="Morgado L.N."/>
            <person name="Niskanen T."/>
            <person name="Noordeloos M.E."/>
            <person name="Ohm R.A."/>
            <person name="Ortiz-Santana B."/>
            <person name="Ovrebo C."/>
            <person name="Racz N."/>
            <person name="Riley R."/>
            <person name="Savchenko A."/>
            <person name="Shiryaev A."/>
            <person name="Soop K."/>
            <person name="Spirin V."/>
            <person name="Szebenyi C."/>
            <person name="Tomsovsky M."/>
            <person name="Tulloss R.E."/>
            <person name="Uehling J."/>
            <person name="Grigoriev I.V."/>
            <person name="Vagvolgyi C."/>
            <person name="Papp T."/>
            <person name="Martin F.M."/>
            <person name="Miettinen O."/>
            <person name="Hibbett D.S."/>
            <person name="Nagy L.G."/>
        </authorList>
    </citation>
    <scope>NUCLEOTIDE SEQUENCE [LARGE SCALE GENOMIC DNA]</scope>
    <source>
        <strain evidence="1 2">NL-1719</strain>
    </source>
</reference>
<evidence type="ECO:0000313" key="1">
    <source>
        <dbReference type="EMBL" id="TFK72543.1"/>
    </source>
</evidence>
<sequence>MTTIAVPPLRPLPDSTEYARSTTSVIPTSNPFLIPKGDKSYKHQYSNIYFVRLRLLREAVEEKAKQKWGSMVENPVLVPRVLEVSKSQICYIIGTVYMNMPLKPNVIEDIARDHSIPPPPPPRKIHSAEDDVMLEDESGRIRLVGKRVQEALLVTGVIMGALGLETPDGDFEVVDICFAGLAPEPLIELEQPEGMELDEGAAQSKPDEYIAIVSGLNVGAPSPSDAAVHMLVEYLTGEGGTEAERSSAANISRLIIAGNSLSTVTVNSKGELEKHGEEQKPRRAQDDTTTFSAHPIRALSAHLHDTSKVMPIHILPGEADPAGIILPQQPFPRAMFGDASKSPLFSCETNPCYLHFACAGEQGSKAPLLRTLLVTSGQPLNDMFKYVVTPPHTRLGILESTLRWRHIAPTAPDTLWCHPYFTADPFIMSFPPDIYIVGGQKQFGTRLVETPGDSSGESDMEQQTRRCRIILVPEFSTTGTLVLLNLRSMDVQTIHFGLEAMAGGGEFEDDARTVSPSPTEFLPSETGASETQEDSS</sequence>
<proteinExistence type="predicted"/>
<name>A0ACD3B3E8_9AGAR</name>
<dbReference type="Proteomes" id="UP000308600">
    <property type="component" value="Unassembled WGS sequence"/>
</dbReference>